<dbReference type="Proteomes" id="UP001501102">
    <property type="component" value="Unassembled WGS sequence"/>
</dbReference>
<sequence>MSTPQPGPYGPPPPPAYSPGGPGKGRATAAGIGVLALLGTVVGGYFYFESGSSSSVPDDGKRYRLTAPKTVAGGAYRRNGDASDGTARDLESARKAGVGDPHQVDASYTAVGGSRRTLAFGGVYGELKDPEAVVNNMFAQLKEKQRREKSRYEDGMRSELVRAPEKFTPSGLDGAVLKCQEIRSVPESGGGGITMPLCFWADHSTLGGLGLMDATGLVTGQSPTMDELARIAVKVRTEARVEITE</sequence>
<feature type="transmembrane region" description="Helical" evidence="2">
    <location>
        <begin position="27"/>
        <end position="48"/>
    </location>
</feature>
<feature type="region of interest" description="Disordered" evidence="1">
    <location>
        <begin position="1"/>
        <end position="25"/>
    </location>
</feature>
<feature type="compositionally biased region" description="Pro residues" evidence="1">
    <location>
        <begin position="1"/>
        <end position="17"/>
    </location>
</feature>
<proteinExistence type="predicted"/>
<dbReference type="RefSeq" id="WP_344964206.1">
    <property type="nucleotide sequence ID" value="NZ_BAAAXZ010000125.1"/>
</dbReference>
<reference evidence="3 4" key="1">
    <citation type="journal article" date="2019" name="Int. J. Syst. Evol. Microbiol.">
        <title>The Global Catalogue of Microorganisms (GCM) 10K type strain sequencing project: providing services to taxonomists for standard genome sequencing and annotation.</title>
        <authorList>
            <consortium name="The Broad Institute Genomics Platform"/>
            <consortium name="The Broad Institute Genome Sequencing Center for Infectious Disease"/>
            <person name="Wu L."/>
            <person name="Ma J."/>
        </authorList>
    </citation>
    <scope>NUCLEOTIDE SEQUENCE [LARGE SCALE GENOMIC DNA]</scope>
    <source>
        <strain evidence="3 4">JCM 4087</strain>
    </source>
</reference>
<gene>
    <name evidence="3" type="ORF">GCM10020221_33220</name>
</gene>
<keyword evidence="4" id="KW-1185">Reference proteome</keyword>
<evidence type="ECO:0000256" key="1">
    <source>
        <dbReference type="SAM" id="MobiDB-lite"/>
    </source>
</evidence>
<organism evidence="3 4">
    <name type="scientific">Streptomyces thioluteus</name>
    <dbReference type="NCBI Taxonomy" id="66431"/>
    <lineage>
        <taxon>Bacteria</taxon>
        <taxon>Bacillati</taxon>
        <taxon>Actinomycetota</taxon>
        <taxon>Actinomycetes</taxon>
        <taxon>Kitasatosporales</taxon>
        <taxon>Streptomycetaceae</taxon>
        <taxon>Streptomyces</taxon>
    </lineage>
</organism>
<dbReference type="EMBL" id="BAAAXZ010000125">
    <property type="protein sequence ID" value="GAA2934820.1"/>
    <property type="molecule type" value="Genomic_DNA"/>
</dbReference>
<accession>A0ABN3X3X2</accession>
<protein>
    <recommendedName>
        <fullName evidence="5">Secreted protein</fullName>
    </recommendedName>
</protein>
<evidence type="ECO:0000313" key="3">
    <source>
        <dbReference type="EMBL" id="GAA2934820.1"/>
    </source>
</evidence>
<evidence type="ECO:0000313" key="4">
    <source>
        <dbReference type="Proteomes" id="UP001501102"/>
    </source>
</evidence>
<comment type="caution">
    <text evidence="3">The sequence shown here is derived from an EMBL/GenBank/DDBJ whole genome shotgun (WGS) entry which is preliminary data.</text>
</comment>
<keyword evidence="2" id="KW-0812">Transmembrane</keyword>
<keyword evidence="2" id="KW-1133">Transmembrane helix</keyword>
<evidence type="ECO:0008006" key="5">
    <source>
        <dbReference type="Google" id="ProtNLM"/>
    </source>
</evidence>
<keyword evidence="2" id="KW-0472">Membrane</keyword>
<evidence type="ECO:0000256" key="2">
    <source>
        <dbReference type="SAM" id="Phobius"/>
    </source>
</evidence>
<name>A0ABN3X3X2_STRTU</name>